<name>A0A8A1LKZ1_AJEC8</name>
<evidence type="ECO:0000313" key="3">
    <source>
        <dbReference type="Proteomes" id="UP000663419"/>
    </source>
</evidence>
<evidence type="ECO:0000313" key="2">
    <source>
        <dbReference type="EMBL" id="QSS53313.1"/>
    </source>
</evidence>
<feature type="region of interest" description="Disordered" evidence="1">
    <location>
        <begin position="208"/>
        <end position="230"/>
    </location>
</feature>
<accession>A0A8A1LKZ1</accession>
<dbReference type="SUPFAM" id="SSF50939">
    <property type="entry name" value="Sialidases"/>
    <property type="match status" value="1"/>
</dbReference>
<feature type="region of interest" description="Disordered" evidence="1">
    <location>
        <begin position="19"/>
        <end position="38"/>
    </location>
</feature>
<dbReference type="VEuPathDB" id="FungiDB:I7I53_00532"/>
<proteinExistence type="predicted"/>
<dbReference type="CDD" id="cd15482">
    <property type="entry name" value="Sialidase_non-viral"/>
    <property type="match status" value="1"/>
</dbReference>
<feature type="compositionally biased region" description="Polar residues" evidence="1">
    <location>
        <begin position="23"/>
        <end position="38"/>
    </location>
</feature>
<dbReference type="Proteomes" id="UP000663419">
    <property type="component" value="Chromosome 3"/>
</dbReference>
<evidence type="ECO:0000256" key="1">
    <source>
        <dbReference type="SAM" id="MobiDB-lite"/>
    </source>
</evidence>
<dbReference type="PANTHER" id="PTHR38792:SF3">
    <property type="entry name" value="BNR_ASP-BOX REPEAT DOMAIN PROTEIN (AFU_ORTHOLOGUE AFUA_7G06430)-RELATED"/>
    <property type="match status" value="1"/>
</dbReference>
<dbReference type="EMBL" id="CP069104">
    <property type="protein sequence ID" value="QSS53313.1"/>
    <property type="molecule type" value="Genomic_DNA"/>
</dbReference>
<dbReference type="Gene3D" id="2.120.10.10">
    <property type="match status" value="1"/>
</dbReference>
<dbReference type="AlphaFoldDB" id="A0A8A1LKZ1"/>
<dbReference type="InterPro" id="IPR036278">
    <property type="entry name" value="Sialidase_sf"/>
</dbReference>
<gene>
    <name evidence="2" type="ORF">I7I53_00532</name>
</gene>
<organism evidence="2 3">
    <name type="scientific">Ajellomyces capsulatus (strain H88)</name>
    <name type="common">Darling's disease fungus</name>
    <name type="synonym">Histoplasma capsulatum</name>
    <dbReference type="NCBI Taxonomy" id="544711"/>
    <lineage>
        <taxon>Eukaryota</taxon>
        <taxon>Fungi</taxon>
        <taxon>Dikarya</taxon>
        <taxon>Ascomycota</taxon>
        <taxon>Pezizomycotina</taxon>
        <taxon>Eurotiomycetes</taxon>
        <taxon>Eurotiomycetidae</taxon>
        <taxon>Onygenales</taxon>
        <taxon>Ajellomycetaceae</taxon>
        <taxon>Histoplasma</taxon>
    </lineage>
</organism>
<protein>
    <submittedName>
        <fullName evidence="2">BNR/Asp-box repeat domain-containing protein</fullName>
    </submittedName>
</protein>
<reference evidence="2" key="1">
    <citation type="submission" date="2021-01" db="EMBL/GenBank/DDBJ databases">
        <title>Chromosome-level genome assembly of a human fungal pathogen reveals clustering of transcriptionally co-regulated genes.</title>
        <authorList>
            <person name="Voorhies M."/>
            <person name="Cohen S."/>
            <person name="Shea T.P."/>
            <person name="Petrus S."/>
            <person name="Munoz J.F."/>
            <person name="Poplawski S."/>
            <person name="Goldman W.E."/>
            <person name="Michael T."/>
            <person name="Cuomo C.A."/>
            <person name="Sil A."/>
            <person name="Beyhan S."/>
        </authorList>
    </citation>
    <scope>NUCLEOTIDE SEQUENCE</scope>
    <source>
        <strain evidence="2">H88</strain>
    </source>
</reference>
<dbReference type="PANTHER" id="PTHR38792">
    <property type="entry name" value="BNR/ASP-BOX REPEAT DOMAIN PROTEIN (AFU_ORTHOLOGUE AFUA_7G06430)-RELATED"/>
    <property type="match status" value="1"/>
</dbReference>
<sequence>MLDLNFCAGQEVCRRDLDPVSDKVSTPHSMTPKANATPSPFDNIRGELVIGDEINISNLPASYVRLAKLSDGSVLAGFTADEGGVKVIKTSKRTNGDKGFFPFGEITRGDWDIGNIYLLEVAPSVVLGAFRNHTSVGPNLIHSRITVCKSTNGGKDWKFASQAFEMDGNLGAWEPFMRLAESNPNEIQLTYSQEFAANEQRTMLVTSTDRGDTWSTPKAVSWKPKQRDGMTGIAKTKDGNRDALAMVFETTDNVPFFNVKAVISYDDGASWCHRQDVQVAPRGKNAGAPQIASFADGSLVVVYMADEDIEGNWPHKANIKATFSGPPKDGKMCWSPPQVVKEADAFWPGALQFEDSTVVVTYDADGARAKPIRLNSLWSMGGQRFCGGCE</sequence>
<feature type="compositionally biased region" description="Polar residues" evidence="1">
    <location>
        <begin position="208"/>
        <end position="218"/>
    </location>
</feature>